<proteinExistence type="predicted"/>
<gene>
    <name evidence="1" type="ORF">K469DRAFT_687401</name>
</gene>
<name>A0A6A6E209_9PEZI</name>
<dbReference type="AlphaFoldDB" id="A0A6A6E209"/>
<dbReference type="EMBL" id="ML994631">
    <property type="protein sequence ID" value="KAF2185961.1"/>
    <property type="molecule type" value="Genomic_DNA"/>
</dbReference>
<sequence>MDSKEAVKVLTESKVSFIYRRARGFLQGTPDGQDILQYENRTLLESAHIAMLSRLITSLFLGHSSHCITILRHLISLKHIRELAPAALKRTEQPLLDLFATTFERTPAWRDYRCHLTSWGSLNLAFLTMSRDFHLNGCATSGAILRSREAGGTDMIRNPVVSWLLEEDANPTRLEMNTDRTHFQTPFVNFLLYVRSWLRVDLPSHEVMRLLGAICEFQGPCANVKSQFVLTFHSAYLEYGNHGYLRLGSLLERNLRGESLIYGLRINIVVLVELSIPHISCNCSDESQERKTRLEKLINIEDAAPAKTVLLEVVYRFDLVDQVFALPIVQDEKSDRLLARTDLDYPQRGMATVQPVMLPKTVTSPPETWEHDRYLYRLERRQLIEEQVLCTHLSREMNATGIGKWLVQREYLPKEVVNQSVLVDSVPKEVHPSFAYNLYPITIVSCIGIILADSHDKEQSLDLVYLI</sequence>
<dbReference type="Proteomes" id="UP000800200">
    <property type="component" value="Unassembled WGS sequence"/>
</dbReference>
<organism evidence="1 2">
    <name type="scientific">Zopfia rhizophila CBS 207.26</name>
    <dbReference type="NCBI Taxonomy" id="1314779"/>
    <lineage>
        <taxon>Eukaryota</taxon>
        <taxon>Fungi</taxon>
        <taxon>Dikarya</taxon>
        <taxon>Ascomycota</taxon>
        <taxon>Pezizomycotina</taxon>
        <taxon>Dothideomycetes</taxon>
        <taxon>Dothideomycetes incertae sedis</taxon>
        <taxon>Zopfiaceae</taxon>
        <taxon>Zopfia</taxon>
    </lineage>
</organism>
<accession>A0A6A6E209</accession>
<evidence type="ECO:0000313" key="2">
    <source>
        <dbReference type="Proteomes" id="UP000800200"/>
    </source>
</evidence>
<protein>
    <submittedName>
        <fullName evidence="1">Uncharacterized protein</fullName>
    </submittedName>
</protein>
<keyword evidence="2" id="KW-1185">Reference proteome</keyword>
<reference evidence="1" key="1">
    <citation type="journal article" date="2020" name="Stud. Mycol.">
        <title>101 Dothideomycetes genomes: a test case for predicting lifestyles and emergence of pathogens.</title>
        <authorList>
            <person name="Haridas S."/>
            <person name="Albert R."/>
            <person name="Binder M."/>
            <person name="Bloem J."/>
            <person name="Labutti K."/>
            <person name="Salamov A."/>
            <person name="Andreopoulos B."/>
            <person name="Baker S."/>
            <person name="Barry K."/>
            <person name="Bills G."/>
            <person name="Bluhm B."/>
            <person name="Cannon C."/>
            <person name="Castanera R."/>
            <person name="Culley D."/>
            <person name="Daum C."/>
            <person name="Ezra D."/>
            <person name="Gonzalez J."/>
            <person name="Henrissat B."/>
            <person name="Kuo A."/>
            <person name="Liang C."/>
            <person name="Lipzen A."/>
            <person name="Lutzoni F."/>
            <person name="Magnuson J."/>
            <person name="Mondo S."/>
            <person name="Nolan M."/>
            <person name="Ohm R."/>
            <person name="Pangilinan J."/>
            <person name="Park H.-J."/>
            <person name="Ramirez L."/>
            <person name="Alfaro M."/>
            <person name="Sun H."/>
            <person name="Tritt A."/>
            <person name="Yoshinaga Y."/>
            <person name="Zwiers L.-H."/>
            <person name="Turgeon B."/>
            <person name="Goodwin S."/>
            <person name="Spatafora J."/>
            <person name="Crous P."/>
            <person name="Grigoriev I."/>
        </authorList>
    </citation>
    <scope>NUCLEOTIDE SEQUENCE</scope>
    <source>
        <strain evidence="1">CBS 207.26</strain>
    </source>
</reference>
<evidence type="ECO:0000313" key="1">
    <source>
        <dbReference type="EMBL" id="KAF2185961.1"/>
    </source>
</evidence>